<keyword evidence="2" id="KW-1185">Reference proteome</keyword>
<evidence type="ECO:0000313" key="2">
    <source>
        <dbReference type="Proteomes" id="UP001629113"/>
    </source>
</evidence>
<dbReference type="EMBL" id="JBFCZG010000011">
    <property type="protein sequence ID" value="KAL3417156.1"/>
    <property type="molecule type" value="Genomic_DNA"/>
</dbReference>
<comment type="caution">
    <text evidence="1">The sequence shown here is derived from an EMBL/GenBank/DDBJ whole genome shotgun (WGS) entry which is preliminary data.</text>
</comment>
<proteinExistence type="predicted"/>
<name>A0ABR4P222_9HELO</name>
<gene>
    <name evidence="1" type="ORF">PVAG01_11156</name>
</gene>
<protein>
    <submittedName>
        <fullName evidence="1">Uncharacterized protein</fullName>
    </submittedName>
</protein>
<reference evidence="1 2" key="1">
    <citation type="submission" date="2024-06" db="EMBL/GenBank/DDBJ databases">
        <title>Complete genome of Phlyctema vagabunda strain 19-DSS-EL-015.</title>
        <authorList>
            <person name="Fiorenzani C."/>
        </authorList>
    </citation>
    <scope>NUCLEOTIDE SEQUENCE [LARGE SCALE GENOMIC DNA]</scope>
    <source>
        <strain evidence="1 2">19-DSS-EL-015</strain>
    </source>
</reference>
<dbReference type="Proteomes" id="UP001629113">
    <property type="component" value="Unassembled WGS sequence"/>
</dbReference>
<evidence type="ECO:0000313" key="1">
    <source>
        <dbReference type="EMBL" id="KAL3417156.1"/>
    </source>
</evidence>
<accession>A0ABR4P222</accession>
<sequence length="221" mass="26057">MSTFPSNDDLRAEHKRWRAGPTIISALKNNKHPNWGFVLVRTTYSNQSRWDEFMAEFERLTLEAVRDEPYSSQLEEKLEWTVLENRWRLDGATMLEASRYFLKWVARDPVGEIEAQASLMVHTYLVTYPRHEIFIYACPETIDSILDPARKKDFDRGNFVHLVKAPLCIKQADYEKAHNESMTDEAWLRAKADSCLGMYSSLTDPDDWYNYQLRHPQIVYR</sequence>
<organism evidence="1 2">
    <name type="scientific">Phlyctema vagabunda</name>
    <dbReference type="NCBI Taxonomy" id="108571"/>
    <lineage>
        <taxon>Eukaryota</taxon>
        <taxon>Fungi</taxon>
        <taxon>Dikarya</taxon>
        <taxon>Ascomycota</taxon>
        <taxon>Pezizomycotina</taxon>
        <taxon>Leotiomycetes</taxon>
        <taxon>Helotiales</taxon>
        <taxon>Dermateaceae</taxon>
        <taxon>Phlyctema</taxon>
    </lineage>
</organism>